<evidence type="ECO:0000313" key="2">
    <source>
        <dbReference type="EMBL" id="SPJ33558.1"/>
    </source>
</evidence>
<keyword evidence="3" id="KW-1185">Reference proteome</keyword>
<proteinExistence type="predicted"/>
<gene>
    <name evidence="2" type="ORF">KSP9073_01567</name>
</gene>
<dbReference type="RefSeq" id="WP_108842396.1">
    <property type="nucleotide sequence ID" value="NZ_ONZI01000002.1"/>
</dbReference>
<dbReference type="InterPro" id="IPR025391">
    <property type="entry name" value="DUF4123"/>
</dbReference>
<name>A0A2R8CKY5_9GAMM</name>
<reference evidence="3" key="1">
    <citation type="submission" date="2018-03" db="EMBL/GenBank/DDBJ databases">
        <authorList>
            <person name="Navarro De La Torre S."/>
        </authorList>
    </citation>
    <scope>NUCLEOTIDE SEQUENCE [LARGE SCALE GENOMIC DNA]</scope>
    <source>
        <strain evidence="3">EAod3</strain>
    </source>
</reference>
<organism evidence="2 3">
    <name type="scientific">Kushneria phyllosphaerae</name>
    <dbReference type="NCBI Taxonomy" id="2100822"/>
    <lineage>
        <taxon>Bacteria</taxon>
        <taxon>Pseudomonadati</taxon>
        <taxon>Pseudomonadota</taxon>
        <taxon>Gammaproteobacteria</taxon>
        <taxon>Oceanospirillales</taxon>
        <taxon>Halomonadaceae</taxon>
        <taxon>Kushneria</taxon>
    </lineage>
</organism>
<feature type="domain" description="DUF4123" evidence="1">
    <location>
        <begin position="28"/>
        <end position="122"/>
    </location>
</feature>
<dbReference type="Pfam" id="PF13503">
    <property type="entry name" value="DUF4123"/>
    <property type="match status" value="1"/>
</dbReference>
<evidence type="ECO:0000259" key="1">
    <source>
        <dbReference type="Pfam" id="PF13503"/>
    </source>
</evidence>
<dbReference type="OrthoDB" id="8657003at2"/>
<dbReference type="AlphaFoldDB" id="A0A2R8CKY5"/>
<protein>
    <recommendedName>
        <fullName evidence="1">DUF4123 domain-containing protein</fullName>
    </recommendedName>
</protein>
<dbReference type="EMBL" id="ONZI01000002">
    <property type="protein sequence ID" value="SPJ33558.1"/>
    <property type="molecule type" value="Genomic_DNA"/>
</dbReference>
<sequence length="274" mass="31760">MTTWLLHDHLNGSLDIKEGVEFAGALAPRQRSDLHALTPHLYRLDEHVLDTAREQANRRWQHKLPPGICAILHADIDAQILREQLSRFCLFRVQKGQTRYCRYFDPRVMTHLRWILTDGQLHSLLWHIQNWELMDSNGQWILTSPPESSAGRMMRLTLDEKQRFYLEILPAIRECLKHWRAMYPDRLRDDAEAGLYLASRFARAQALGLGNMKDCLALVLHEVLVHPRVKDHPRVAAVIDAVKEGASYQKATAHWSSEDWQAIQKQLNAEGRVT</sequence>
<evidence type="ECO:0000313" key="3">
    <source>
        <dbReference type="Proteomes" id="UP000244934"/>
    </source>
</evidence>
<dbReference type="Proteomes" id="UP000244934">
    <property type="component" value="Unassembled WGS sequence"/>
</dbReference>
<accession>A0A2R8CKY5</accession>